<evidence type="ECO:0000256" key="2">
    <source>
        <dbReference type="ARBA" id="ARBA00005801"/>
    </source>
</evidence>
<dbReference type="InterPro" id="IPR050882">
    <property type="entry name" value="Prepilin_peptidase/N-MTase"/>
</dbReference>
<dbReference type="EMBL" id="JBEPIJ010000006">
    <property type="protein sequence ID" value="MES0873769.1"/>
    <property type="molecule type" value="Genomic_DNA"/>
</dbReference>
<feature type="domain" description="Prepilin type IV endopeptidase peptidase" evidence="11">
    <location>
        <begin position="135"/>
        <end position="244"/>
    </location>
</feature>
<dbReference type="Pfam" id="PF06750">
    <property type="entry name" value="A24_N_bact"/>
    <property type="match status" value="1"/>
</dbReference>
<comment type="similarity">
    <text evidence="2 8">Belongs to the peptidase A24 family.</text>
</comment>
<keyword evidence="9" id="KW-0645">Protease</keyword>
<dbReference type="InterPro" id="IPR000045">
    <property type="entry name" value="Prepilin_IV_endopep_pep"/>
</dbReference>
<evidence type="ECO:0000256" key="8">
    <source>
        <dbReference type="RuleBase" id="RU003793"/>
    </source>
</evidence>
<protein>
    <recommendedName>
        <fullName evidence="9">Prepilin leader peptidase/N-methyltransferase</fullName>
        <ecNumber evidence="9">2.1.1.-</ecNumber>
        <ecNumber evidence="9">3.4.23.43</ecNumber>
    </recommendedName>
</protein>
<evidence type="ECO:0000313" key="14">
    <source>
        <dbReference type="Proteomes" id="UP001465331"/>
    </source>
</evidence>
<accession>A0ABV2A9D1</accession>
<dbReference type="PANTHER" id="PTHR30487:SF0">
    <property type="entry name" value="PREPILIN LEADER PEPTIDASE_N-METHYLTRANSFERASE-RELATED"/>
    <property type="match status" value="1"/>
</dbReference>
<name>A0ABV2A9D1_9GAMM</name>
<keyword evidence="9" id="KW-0808">Transferase</keyword>
<evidence type="ECO:0000256" key="4">
    <source>
        <dbReference type="ARBA" id="ARBA00022519"/>
    </source>
</evidence>
<gene>
    <name evidence="13" type="ORF">ABSH63_07115</name>
</gene>
<dbReference type="PRINTS" id="PR00864">
    <property type="entry name" value="PREPILNPTASE"/>
</dbReference>
<feature type="transmembrane region" description="Helical" evidence="10">
    <location>
        <begin position="12"/>
        <end position="36"/>
    </location>
</feature>
<dbReference type="RefSeq" id="WP_352888603.1">
    <property type="nucleotide sequence ID" value="NZ_JBEPIJ010000006.1"/>
</dbReference>
<comment type="subcellular location">
    <subcellularLocation>
        <location evidence="1">Cell inner membrane</location>
        <topology evidence="1">Multi-pass membrane protein</topology>
    </subcellularLocation>
    <subcellularLocation>
        <location evidence="9">Cell membrane</location>
        <topology evidence="9">Multi-pass membrane protein</topology>
    </subcellularLocation>
</comment>
<comment type="catalytic activity">
    <reaction evidence="9">
        <text>Typically cleaves a -Gly-|-Phe- bond to release an N-terminal, basic peptide of 5-8 residues from type IV prepilin, and then N-methylates the new N-terminal amino group, the methyl donor being S-adenosyl-L-methionine.</text>
        <dbReference type="EC" id="3.4.23.43"/>
    </reaction>
</comment>
<evidence type="ECO:0000259" key="12">
    <source>
        <dbReference type="Pfam" id="PF06750"/>
    </source>
</evidence>
<keyword evidence="3" id="KW-1003">Cell membrane</keyword>
<evidence type="ECO:0000256" key="5">
    <source>
        <dbReference type="ARBA" id="ARBA00022692"/>
    </source>
</evidence>
<dbReference type="EC" id="3.4.23.43" evidence="9"/>
<evidence type="ECO:0000256" key="7">
    <source>
        <dbReference type="ARBA" id="ARBA00023136"/>
    </source>
</evidence>
<dbReference type="InterPro" id="IPR010627">
    <property type="entry name" value="Prepilin_pept_A24_N"/>
</dbReference>
<sequence>MTLIDALRTHPGLLIFTCVLLGLIVGSFLNVVILRLPRMMEMAWRREARELLALPAADEPPLSLLKPASTCPQCGVAIKPWHNVPILGWLWLRGRCANCRAQISVQYPLVELASGVLAGLCALEFGWSVQLAAALVFSWVLLALAVIDLRTSLLPDDLTLPLLWLGLLLSLLPVFATPEAAIIGAAAGYLSLWSVFQLFKLVTGKEGMGYGDFKLLAAIGAWLGASALPMVILLSSLVGAVIGIGMIAFMRHDRRVPIPFGPYLAAAGWLGMMYADALEGM</sequence>
<feature type="transmembrane region" description="Helical" evidence="10">
    <location>
        <begin position="260"/>
        <end position="278"/>
    </location>
</feature>
<keyword evidence="9" id="KW-0378">Hydrolase</keyword>
<dbReference type="Gene3D" id="1.20.120.1220">
    <property type="match status" value="1"/>
</dbReference>
<comment type="function">
    <text evidence="9">Plays an essential role in type IV pili and type II pseudopili formation by proteolytically removing the leader sequence from substrate proteins and subsequently monomethylating the alpha-amino group of the newly exposed N-terminal phenylalanine.</text>
</comment>
<feature type="transmembrane region" description="Helical" evidence="10">
    <location>
        <begin position="215"/>
        <end position="248"/>
    </location>
</feature>
<evidence type="ECO:0000256" key="1">
    <source>
        <dbReference type="ARBA" id="ARBA00004429"/>
    </source>
</evidence>
<keyword evidence="5 9" id="KW-0812">Transmembrane</keyword>
<evidence type="ECO:0000259" key="11">
    <source>
        <dbReference type="Pfam" id="PF01478"/>
    </source>
</evidence>
<dbReference type="InterPro" id="IPR014032">
    <property type="entry name" value="Peptidase_A24A_bac"/>
</dbReference>
<keyword evidence="14" id="KW-1185">Reference proteome</keyword>
<evidence type="ECO:0000313" key="13">
    <source>
        <dbReference type="EMBL" id="MES0873769.1"/>
    </source>
</evidence>
<keyword evidence="4" id="KW-0997">Cell inner membrane</keyword>
<reference evidence="13 14" key="1">
    <citation type="submission" date="2024-06" db="EMBL/GenBank/DDBJ databases">
        <authorList>
            <person name="Li Z."/>
            <person name="Jiang Y."/>
        </authorList>
    </citation>
    <scope>NUCLEOTIDE SEQUENCE [LARGE SCALE GENOMIC DNA]</scope>
    <source>
        <strain evidence="13 14">HSW-8</strain>
    </source>
</reference>
<evidence type="ECO:0000256" key="3">
    <source>
        <dbReference type="ARBA" id="ARBA00022475"/>
    </source>
</evidence>
<feature type="domain" description="Prepilin peptidase A24 N-terminal" evidence="12">
    <location>
        <begin position="20"/>
        <end position="125"/>
    </location>
</feature>
<dbReference type="Proteomes" id="UP001465331">
    <property type="component" value="Unassembled WGS sequence"/>
</dbReference>
<organism evidence="13 14">
    <name type="scientific">Sinimarinibacterium thermocellulolyticum</name>
    <dbReference type="NCBI Taxonomy" id="3170016"/>
    <lineage>
        <taxon>Bacteria</taxon>
        <taxon>Pseudomonadati</taxon>
        <taxon>Pseudomonadota</taxon>
        <taxon>Gammaproteobacteria</taxon>
        <taxon>Nevskiales</taxon>
        <taxon>Nevskiaceae</taxon>
        <taxon>Sinimarinibacterium</taxon>
    </lineage>
</organism>
<dbReference type="EC" id="2.1.1.-" evidence="9"/>
<feature type="transmembrane region" description="Helical" evidence="10">
    <location>
        <begin position="131"/>
        <end position="149"/>
    </location>
</feature>
<keyword evidence="9" id="KW-0511">Multifunctional enzyme</keyword>
<evidence type="ECO:0000256" key="9">
    <source>
        <dbReference type="RuleBase" id="RU003794"/>
    </source>
</evidence>
<comment type="caution">
    <text evidence="13">The sequence shown here is derived from an EMBL/GenBank/DDBJ whole genome shotgun (WGS) entry which is preliminary data.</text>
</comment>
<keyword evidence="9" id="KW-0489">Methyltransferase</keyword>
<proteinExistence type="inferred from homology"/>
<evidence type="ECO:0000256" key="10">
    <source>
        <dbReference type="SAM" id="Phobius"/>
    </source>
</evidence>
<dbReference type="PANTHER" id="PTHR30487">
    <property type="entry name" value="TYPE 4 PREPILIN-LIKE PROTEINS LEADER PEPTIDE-PROCESSING ENZYME"/>
    <property type="match status" value="1"/>
</dbReference>
<evidence type="ECO:0000256" key="6">
    <source>
        <dbReference type="ARBA" id="ARBA00022989"/>
    </source>
</evidence>
<keyword evidence="6 10" id="KW-1133">Transmembrane helix</keyword>
<feature type="transmembrane region" description="Helical" evidence="10">
    <location>
        <begin position="158"/>
        <end position="176"/>
    </location>
</feature>
<dbReference type="Pfam" id="PF01478">
    <property type="entry name" value="Peptidase_A24"/>
    <property type="match status" value="1"/>
</dbReference>
<keyword evidence="7 10" id="KW-0472">Membrane</keyword>